<dbReference type="PANTHER" id="PTHR43808">
    <property type="entry name" value="ACETYLORNITHINE DEACETYLASE"/>
    <property type="match status" value="1"/>
</dbReference>
<dbReference type="Gene3D" id="3.40.630.10">
    <property type="entry name" value="Zn peptidases"/>
    <property type="match status" value="1"/>
</dbReference>
<dbReference type="Pfam" id="PF07687">
    <property type="entry name" value="M20_dimer"/>
    <property type="match status" value="1"/>
</dbReference>
<name>A0A830F1Z1_9EURY</name>
<sequence>MDELGELTADLVSIPSHEDETAAGDAIEAWLRAETEADVERGDAGNVLAWKNRDADGESLAFVGHHDVVPPDDSQVADGEYVVEERDGRLYGRGAADMKGAVAACMLAFRDSTPAGEVAFASFAGEEVGGTGARAAIDDGFAPDYAVVAEGSTNYSKAGVTDVVVAHRGRRGSTLTAEGSAAHASEPDAGENAVYRACDAVDVVRDLDFPEVDVLGHRVHGSVAVTGIEGGSAWNVVPETCEVTVDERTVPGERAALERVEDIDGVSWTVDQDLPPMACDDGDFADRVLDAARESQDGDPEQVTKPHATDAGWLAQAGTTCVVYGASEPGEAHTADESVSLGVLDRCYRTYRALADDWR</sequence>
<evidence type="ECO:0000256" key="2">
    <source>
        <dbReference type="ARBA" id="ARBA00022723"/>
    </source>
</evidence>
<protein>
    <submittedName>
        <fullName evidence="6">Peptidase M20</fullName>
    </submittedName>
</protein>
<keyword evidence="3" id="KW-0378">Hydrolase</keyword>
<gene>
    <name evidence="6" type="ORF">GCM10009039_02020</name>
</gene>
<dbReference type="PROSITE" id="PS00758">
    <property type="entry name" value="ARGE_DAPE_CPG2_1"/>
    <property type="match status" value="1"/>
</dbReference>
<evidence type="ECO:0000259" key="5">
    <source>
        <dbReference type="Pfam" id="PF07687"/>
    </source>
</evidence>
<proteinExistence type="predicted"/>
<keyword evidence="7" id="KW-1185">Reference proteome</keyword>
<evidence type="ECO:0000256" key="4">
    <source>
        <dbReference type="ARBA" id="ARBA00022833"/>
    </source>
</evidence>
<dbReference type="InterPro" id="IPR002933">
    <property type="entry name" value="Peptidase_M20"/>
</dbReference>
<evidence type="ECO:0000313" key="6">
    <source>
        <dbReference type="EMBL" id="GGL47320.1"/>
    </source>
</evidence>
<evidence type="ECO:0000313" key="7">
    <source>
        <dbReference type="Proteomes" id="UP000607197"/>
    </source>
</evidence>
<comment type="cofactor">
    <cofactor evidence="1">
        <name>Zn(2+)</name>
        <dbReference type="ChEBI" id="CHEBI:29105"/>
    </cofactor>
</comment>
<comment type="caution">
    <text evidence="6">The sequence shown here is derived from an EMBL/GenBank/DDBJ whole genome shotgun (WGS) entry which is preliminary data.</text>
</comment>
<dbReference type="AlphaFoldDB" id="A0A830F1Z1"/>
<dbReference type="InterPro" id="IPR050072">
    <property type="entry name" value="Peptidase_M20A"/>
</dbReference>
<dbReference type="RefSeq" id="WP_188974940.1">
    <property type="nucleotide sequence ID" value="NZ_BMPG01000001.1"/>
</dbReference>
<reference evidence="6" key="1">
    <citation type="journal article" date="2014" name="Int. J. Syst. Evol. Microbiol.">
        <title>Complete genome sequence of Corynebacterium casei LMG S-19264T (=DSM 44701T), isolated from a smear-ripened cheese.</title>
        <authorList>
            <consortium name="US DOE Joint Genome Institute (JGI-PGF)"/>
            <person name="Walter F."/>
            <person name="Albersmeier A."/>
            <person name="Kalinowski J."/>
            <person name="Ruckert C."/>
        </authorList>
    </citation>
    <scope>NUCLEOTIDE SEQUENCE</scope>
    <source>
        <strain evidence="6">JCM 19596</strain>
    </source>
</reference>
<feature type="domain" description="Peptidase M20 dimerisation" evidence="5">
    <location>
        <begin position="165"/>
        <end position="255"/>
    </location>
</feature>
<dbReference type="EMBL" id="BMPG01000001">
    <property type="protein sequence ID" value="GGL47320.1"/>
    <property type="molecule type" value="Genomic_DNA"/>
</dbReference>
<dbReference type="InterPro" id="IPR011650">
    <property type="entry name" value="Peptidase_M20_dimer"/>
</dbReference>
<dbReference type="InterPro" id="IPR036264">
    <property type="entry name" value="Bact_exopeptidase_dim_dom"/>
</dbReference>
<dbReference type="InterPro" id="IPR001261">
    <property type="entry name" value="ArgE/DapE_CS"/>
</dbReference>
<accession>A0A830F1Z1</accession>
<reference evidence="6" key="2">
    <citation type="submission" date="2020-09" db="EMBL/GenBank/DDBJ databases">
        <authorList>
            <person name="Sun Q."/>
            <person name="Ohkuma M."/>
        </authorList>
    </citation>
    <scope>NUCLEOTIDE SEQUENCE</scope>
    <source>
        <strain evidence="6">JCM 19596</strain>
    </source>
</reference>
<dbReference type="Pfam" id="PF01546">
    <property type="entry name" value="Peptidase_M20"/>
    <property type="match status" value="1"/>
</dbReference>
<evidence type="ECO:0000256" key="1">
    <source>
        <dbReference type="ARBA" id="ARBA00001947"/>
    </source>
</evidence>
<dbReference type="SUPFAM" id="SSF55031">
    <property type="entry name" value="Bacterial exopeptidase dimerisation domain"/>
    <property type="match status" value="1"/>
</dbReference>
<dbReference type="OrthoDB" id="133929at2157"/>
<keyword evidence="4" id="KW-0862">Zinc</keyword>
<dbReference type="GO" id="GO:0016787">
    <property type="term" value="F:hydrolase activity"/>
    <property type="evidence" value="ECO:0007669"/>
    <property type="project" value="UniProtKB-KW"/>
</dbReference>
<keyword evidence="2" id="KW-0479">Metal-binding</keyword>
<dbReference type="Gene3D" id="3.30.70.360">
    <property type="match status" value="1"/>
</dbReference>
<dbReference type="SUPFAM" id="SSF53187">
    <property type="entry name" value="Zn-dependent exopeptidases"/>
    <property type="match status" value="1"/>
</dbReference>
<dbReference type="Proteomes" id="UP000607197">
    <property type="component" value="Unassembled WGS sequence"/>
</dbReference>
<organism evidence="6 7">
    <name type="scientific">Halocalculus aciditolerans</name>
    <dbReference type="NCBI Taxonomy" id="1383812"/>
    <lineage>
        <taxon>Archaea</taxon>
        <taxon>Methanobacteriati</taxon>
        <taxon>Methanobacteriota</taxon>
        <taxon>Stenosarchaea group</taxon>
        <taxon>Halobacteria</taxon>
        <taxon>Halobacteriales</taxon>
        <taxon>Halobacteriaceae</taxon>
        <taxon>Halocalculus</taxon>
    </lineage>
</organism>
<dbReference type="GO" id="GO:0046872">
    <property type="term" value="F:metal ion binding"/>
    <property type="evidence" value="ECO:0007669"/>
    <property type="project" value="UniProtKB-KW"/>
</dbReference>
<evidence type="ECO:0000256" key="3">
    <source>
        <dbReference type="ARBA" id="ARBA00022801"/>
    </source>
</evidence>